<dbReference type="AlphaFoldDB" id="X1P1Q5"/>
<dbReference type="Gene3D" id="3.30.70.370">
    <property type="match status" value="1"/>
</dbReference>
<dbReference type="InterPro" id="IPR043502">
    <property type="entry name" value="DNA/RNA_pol_sf"/>
</dbReference>
<accession>X1P1Q5</accession>
<sequence>VFEVPQEEIGEMKSLVAEIMSQAIKLCVPLKIDIKLGKNWLEMA</sequence>
<proteinExistence type="predicted"/>
<name>X1P1Q5_9ZZZZ</name>
<protein>
    <submittedName>
        <fullName evidence="1">Uncharacterized protein</fullName>
    </submittedName>
</protein>
<dbReference type="EMBL" id="BARV01033394">
    <property type="protein sequence ID" value="GAI49818.1"/>
    <property type="molecule type" value="Genomic_DNA"/>
</dbReference>
<organism evidence="1">
    <name type="scientific">marine sediment metagenome</name>
    <dbReference type="NCBI Taxonomy" id="412755"/>
    <lineage>
        <taxon>unclassified sequences</taxon>
        <taxon>metagenomes</taxon>
        <taxon>ecological metagenomes</taxon>
    </lineage>
</organism>
<feature type="non-terminal residue" evidence="1">
    <location>
        <position position="1"/>
    </location>
</feature>
<comment type="caution">
    <text evidence="1">The sequence shown here is derived from an EMBL/GenBank/DDBJ whole genome shotgun (WGS) entry which is preliminary data.</text>
</comment>
<dbReference type="SUPFAM" id="SSF56672">
    <property type="entry name" value="DNA/RNA polymerases"/>
    <property type="match status" value="1"/>
</dbReference>
<reference evidence="1" key="1">
    <citation type="journal article" date="2014" name="Front. Microbiol.">
        <title>High frequency of phylogenetically diverse reductive dehalogenase-homologous genes in deep subseafloor sedimentary metagenomes.</title>
        <authorList>
            <person name="Kawai M."/>
            <person name="Futagami T."/>
            <person name="Toyoda A."/>
            <person name="Takaki Y."/>
            <person name="Nishi S."/>
            <person name="Hori S."/>
            <person name="Arai W."/>
            <person name="Tsubouchi T."/>
            <person name="Morono Y."/>
            <person name="Uchiyama I."/>
            <person name="Ito T."/>
            <person name="Fujiyama A."/>
            <person name="Inagaki F."/>
            <person name="Takami H."/>
        </authorList>
    </citation>
    <scope>NUCLEOTIDE SEQUENCE</scope>
    <source>
        <strain evidence="1">Expedition CK06-06</strain>
    </source>
</reference>
<evidence type="ECO:0000313" key="1">
    <source>
        <dbReference type="EMBL" id="GAI49818.1"/>
    </source>
</evidence>
<gene>
    <name evidence="1" type="ORF">S06H3_52496</name>
</gene>